<gene>
    <name evidence="2" type="ORF">H9X54_002060</name>
</gene>
<dbReference type="RefSeq" id="WP_187658664.1">
    <property type="nucleotide sequence ID" value="NZ_JACSOD020000381.1"/>
</dbReference>
<feature type="chain" id="PRO_5047486478" description="RHS repeat-associated core domain-containing protein" evidence="1">
    <location>
        <begin position="20"/>
        <end position="320"/>
    </location>
</feature>
<protein>
    <recommendedName>
        <fullName evidence="4">RHS repeat-associated core domain-containing protein</fullName>
    </recommendedName>
</protein>
<dbReference type="EMBL" id="JACSOD020000381">
    <property type="protein sequence ID" value="MBM6498085.1"/>
    <property type="molecule type" value="Genomic_DNA"/>
</dbReference>
<proteinExistence type="predicted"/>
<keyword evidence="1" id="KW-0732">Signal</keyword>
<comment type="caution">
    <text evidence="2">The sequence shown here is derived from an EMBL/GenBank/DDBJ whole genome shotgun (WGS) entry which is preliminary data.</text>
</comment>
<dbReference type="Proteomes" id="UP000759529">
    <property type="component" value="Unassembled WGS sequence"/>
</dbReference>
<evidence type="ECO:0000313" key="2">
    <source>
        <dbReference type="EMBL" id="MBM6498085.1"/>
    </source>
</evidence>
<organism evidence="2 3">
    <name type="scientific">Flavobacterium macrobrachii</name>
    <dbReference type="NCBI Taxonomy" id="591204"/>
    <lineage>
        <taxon>Bacteria</taxon>
        <taxon>Pseudomonadati</taxon>
        <taxon>Bacteroidota</taxon>
        <taxon>Flavobacteriia</taxon>
        <taxon>Flavobacteriales</taxon>
        <taxon>Flavobacteriaceae</taxon>
        <taxon>Flavobacterium</taxon>
    </lineage>
</organism>
<evidence type="ECO:0008006" key="4">
    <source>
        <dbReference type="Google" id="ProtNLM"/>
    </source>
</evidence>
<evidence type="ECO:0000256" key="1">
    <source>
        <dbReference type="SAM" id="SignalP"/>
    </source>
</evidence>
<name>A0ABS2CV91_9FLAO</name>
<sequence length="320" mass="35626">MTKFYFLILCLFSFGFLSAQEELSKEEKERRERNIQAANPFAKFGYKAKVATLSKGKYLEVHDLDSIVTIGTTRWHVDKNKIVGDIVIDSLNPDARPIGDVAGRWISPDPLSEEFPSWSPYNFVENNPITKIDPDGRASDDWRNKKGQQVYDPKANNGQGAYTEYATKNDIRLGNSLQSTATGKEQFNKLVNSEQPITVEINFGSEPVISSDGGIQMGITTNNYQAGSDLQGNVEDVMLENSNITINIASIEKVEKDLKTPSFSKSPYKGLNFEQLLGVTFGHEIEHTTKENILHTEKGGNTETKPTAVGIKIAEELKKN</sequence>
<feature type="signal peptide" evidence="1">
    <location>
        <begin position="1"/>
        <end position="19"/>
    </location>
</feature>
<evidence type="ECO:0000313" key="3">
    <source>
        <dbReference type="Proteomes" id="UP000759529"/>
    </source>
</evidence>
<accession>A0ABS2CV91</accession>
<keyword evidence="3" id="KW-1185">Reference proteome</keyword>
<reference evidence="2 3" key="1">
    <citation type="submission" date="2021-02" db="EMBL/GenBank/DDBJ databases">
        <authorList>
            <person name="Jung H.S."/>
            <person name="Chun B.H."/>
            <person name="Jeon C.O."/>
        </authorList>
    </citation>
    <scope>NUCLEOTIDE SEQUENCE [LARGE SCALE GENOMIC DNA]</scope>
    <source>
        <strain evidence="2 3">LMG 25203</strain>
    </source>
</reference>
<dbReference type="Gene3D" id="2.180.10.10">
    <property type="entry name" value="RHS repeat-associated core"/>
    <property type="match status" value="1"/>
</dbReference>